<dbReference type="Pfam" id="PF01920">
    <property type="entry name" value="Prefoldin_2"/>
    <property type="match status" value="1"/>
</dbReference>
<evidence type="ECO:0000256" key="3">
    <source>
        <dbReference type="ARBA" id="ARBA00024667"/>
    </source>
</evidence>
<dbReference type="OrthoDB" id="29646at2759"/>
<dbReference type="GO" id="GO:0051082">
    <property type="term" value="F:unfolded protein binding"/>
    <property type="evidence" value="ECO:0007669"/>
    <property type="project" value="InterPro"/>
</dbReference>
<dbReference type="EMBL" id="VXIV02001570">
    <property type="protein sequence ID" value="KAF6031763.1"/>
    <property type="molecule type" value="Genomic_DNA"/>
</dbReference>
<dbReference type="CDD" id="cd23163">
    <property type="entry name" value="Prefoldin_2"/>
    <property type="match status" value="1"/>
</dbReference>
<sequence length="96" mass="11024">MATETKSKVPNQEQIINGFNQLRNQQRQIVMKISEITDERKEHQMVYETLKDTEKDRACFRMVGGVLVKLTVGEVVPSLQNTIEQMGKLLDIFIDG</sequence>
<dbReference type="GO" id="GO:0006457">
    <property type="term" value="P:protein folding"/>
    <property type="evidence" value="ECO:0007669"/>
    <property type="project" value="InterPro"/>
</dbReference>
<dbReference type="Proteomes" id="UP000593567">
    <property type="component" value="Unassembled WGS sequence"/>
</dbReference>
<keyword evidence="2" id="KW-0143">Chaperone</keyword>
<dbReference type="Gene3D" id="1.10.287.370">
    <property type="match status" value="1"/>
</dbReference>
<comment type="similarity">
    <text evidence="1">Belongs to the prefoldin subunit beta family.</text>
</comment>
<evidence type="ECO:0000256" key="2">
    <source>
        <dbReference type="ARBA" id="ARBA00023186"/>
    </source>
</evidence>
<dbReference type="SUPFAM" id="SSF46579">
    <property type="entry name" value="Prefoldin"/>
    <property type="match status" value="1"/>
</dbReference>
<comment type="function">
    <text evidence="3">Binds specifically to cytosolic chaperonin (c-CPN) and transfers target proteins to it. Binds to nascent polypeptide chain and promotes folding in an environment in which there are many competing pathways for nonnative proteins.</text>
</comment>
<proteinExistence type="inferred from homology"/>
<keyword evidence="5" id="KW-1185">Reference proteome</keyword>
<comment type="caution">
    <text evidence="4">The sequence shown here is derived from an EMBL/GenBank/DDBJ whole genome shotgun (WGS) entry which is preliminary data.</text>
</comment>
<organism evidence="4 5">
    <name type="scientific">Bugula neritina</name>
    <name type="common">Brown bryozoan</name>
    <name type="synonym">Sertularia neritina</name>
    <dbReference type="NCBI Taxonomy" id="10212"/>
    <lineage>
        <taxon>Eukaryota</taxon>
        <taxon>Metazoa</taxon>
        <taxon>Spiralia</taxon>
        <taxon>Lophotrochozoa</taxon>
        <taxon>Bryozoa</taxon>
        <taxon>Gymnolaemata</taxon>
        <taxon>Cheilostomatida</taxon>
        <taxon>Flustrina</taxon>
        <taxon>Buguloidea</taxon>
        <taxon>Bugulidae</taxon>
        <taxon>Bugula</taxon>
    </lineage>
</organism>
<dbReference type="PANTHER" id="PTHR13303">
    <property type="entry name" value="PREFOLDIN SUBUNIT 2"/>
    <property type="match status" value="1"/>
</dbReference>
<dbReference type="InterPro" id="IPR027235">
    <property type="entry name" value="PFD2"/>
</dbReference>
<dbReference type="GO" id="GO:0016272">
    <property type="term" value="C:prefoldin complex"/>
    <property type="evidence" value="ECO:0007669"/>
    <property type="project" value="InterPro"/>
</dbReference>
<reference evidence="4" key="1">
    <citation type="submission" date="2020-06" db="EMBL/GenBank/DDBJ databases">
        <title>Draft genome of Bugula neritina, a colonial animal packing powerful symbionts and potential medicines.</title>
        <authorList>
            <person name="Rayko M."/>
        </authorList>
    </citation>
    <scope>NUCLEOTIDE SEQUENCE [LARGE SCALE GENOMIC DNA]</scope>
    <source>
        <strain evidence="4">Kwan_BN1</strain>
    </source>
</reference>
<protein>
    <submittedName>
        <fullName evidence="4">PFDN2</fullName>
    </submittedName>
</protein>
<evidence type="ECO:0000313" key="5">
    <source>
        <dbReference type="Proteomes" id="UP000593567"/>
    </source>
</evidence>
<dbReference type="InterPro" id="IPR002777">
    <property type="entry name" value="PFD_beta-like"/>
</dbReference>
<evidence type="ECO:0000256" key="1">
    <source>
        <dbReference type="ARBA" id="ARBA00008045"/>
    </source>
</evidence>
<dbReference type="InterPro" id="IPR009053">
    <property type="entry name" value="Prefoldin"/>
</dbReference>
<gene>
    <name evidence="4" type="ORF">EB796_009920</name>
</gene>
<name>A0A7J7K0N9_BUGNE</name>
<dbReference type="AlphaFoldDB" id="A0A7J7K0N9"/>
<evidence type="ECO:0000313" key="4">
    <source>
        <dbReference type="EMBL" id="KAF6031763.1"/>
    </source>
</evidence>
<accession>A0A7J7K0N9</accession>